<dbReference type="GO" id="GO:0006166">
    <property type="term" value="P:purine ribonucleoside salvage"/>
    <property type="evidence" value="ECO:0007669"/>
    <property type="project" value="UniProtKB-UniRule"/>
</dbReference>
<dbReference type="GO" id="GO:0005829">
    <property type="term" value="C:cytosol"/>
    <property type="evidence" value="ECO:0007669"/>
    <property type="project" value="TreeGrafter"/>
</dbReference>
<dbReference type="OrthoDB" id="7681at2157"/>
<dbReference type="GO" id="GO:0017061">
    <property type="term" value="F:S-methyl-5-thioadenosine phosphorylase activity"/>
    <property type="evidence" value="ECO:0007669"/>
    <property type="project" value="InterPro"/>
</dbReference>
<dbReference type="EC" id="2.4.2.1" evidence="3"/>
<sequence length="257" mass="28243">MIAIIGGSGVDEITDMAESIEKKIVDTEYGSVQVSLFEIEGKEVVFLPRHSEGHTCPPHKINFKANIMALKELGVSQILATNAVGSVDLEIGPGSIVIPDDFLDFTVNRDRTFYDDDVVHIDMSEPYCNRLRNALLENSDCVNGGLVDGGTHICTEGPRFETPSEIRMFKMIGGTVVGMTTLPEAVLAREKEMCYASIAIVSNYCTSIAKHKLGVEEIIEIMAVKKEELISLLFNTIKNLPVDYDCECHHALGDAEF</sequence>
<organism evidence="5 6">
    <name type="scientific">Methanobrevibacter ruminantium (strain ATCC 35063 / DSM 1093 / JCM 13430 / OCM 146 / M1)</name>
    <name type="common">Methanobacterium ruminantium</name>
    <dbReference type="NCBI Taxonomy" id="634498"/>
    <lineage>
        <taxon>Archaea</taxon>
        <taxon>Methanobacteriati</taxon>
        <taxon>Methanobacteriota</taxon>
        <taxon>Methanomada group</taxon>
        <taxon>Methanobacteria</taxon>
        <taxon>Methanobacteriales</taxon>
        <taxon>Methanobacteriaceae</taxon>
        <taxon>Methanobrevibacter</taxon>
    </lineage>
</organism>
<name>D3E0N2_METRM</name>
<feature type="domain" description="Nucleoside phosphorylase" evidence="4">
    <location>
        <begin position="2"/>
        <end position="235"/>
    </location>
</feature>
<protein>
    <recommendedName>
        <fullName evidence="3">Purine nucleoside phosphorylase</fullName>
        <shortName evidence="3">PNP</shortName>
        <ecNumber evidence="3">2.4.2.1</ecNumber>
    </recommendedName>
</protein>
<dbReference type="HAMAP" id="MF_01963">
    <property type="entry name" value="MTAP"/>
    <property type="match status" value="1"/>
</dbReference>
<evidence type="ECO:0000313" key="6">
    <source>
        <dbReference type="Proteomes" id="UP000008680"/>
    </source>
</evidence>
<dbReference type="Gene3D" id="3.40.50.1580">
    <property type="entry name" value="Nucleoside phosphorylase domain"/>
    <property type="match status" value="1"/>
</dbReference>
<comment type="caution">
    <text evidence="3">Lacks conserved residue(s) required for the propagation of feature annotation.</text>
</comment>
<dbReference type="InterPro" id="IPR000845">
    <property type="entry name" value="Nucleoside_phosphorylase_d"/>
</dbReference>
<dbReference type="KEGG" id="mru:mru_0427"/>
<evidence type="ECO:0000313" key="5">
    <source>
        <dbReference type="EMBL" id="ADC46278.1"/>
    </source>
</evidence>
<dbReference type="InterPro" id="IPR035994">
    <property type="entry name" value="Nucleoside_phosphorylase_sf"/>
</dbReference>
<feature type="binding site" evidence="3">
    <location>
        <position position="8"/>
    </location>
    <ligand>
        <name>phosphate</name>
        <dbReference type="ChEBI" id="CHEBI:43474"/>
    </ligand>
</feature>
<keyword evidence="2 3" id="KW-0808">Transferase</keyword>
<dbReference type="PANTHER" id="PTHR42679:SF2">
    <property type="entry name" value="S-METHYL-5'-THIOADENOSINE PHOSPHORYLASE"/>
    <property type="match status" value="1"/>
</dbReference>
<evidence type="ECO:0000256" key="1">
    <source>
        <dbReference type="ARBA" id="ARBA00022676"/>
    </source>
</evidence>
<dbReference type="Pfam" id="PF01048">
    <property type="entry name" value="PNP_UDP_1"/>
    <property type="match status" value="1"/>
</dbReference>
<feature type="binding site" evidence="3">
    <location>
        <begin position="49"/>
        <end position="50"/>
    </location>
    <ligand>
        <name>phosphate</name>
        <dbReference type="ChEBI" id="CHEBI:43474"/>
    </ligand>
</feature>
<dbReference type="STRING" id="634498.mru_0427"/>
<comment type="subunit">
    <text evidence="3">Homohexamer. Dimer of a homotrimer.</text>
</comment>
<dbReference type="GeneID" id="8770067"/>
<evidence type="ECO:0000256" key="3">
    <source>
        <dbReference type="HAMAP-Rule" id="MF_01963"/>
    </source>
</evidence>
<feature type="binding site" evidence="3">
    <location>
        <position position="180"/>
    </location>
    <ligand>
        <name>phosphate</name>
        <dbReference type="ChEBI" id="CHEBI:43474"/>
    </ligand>
</feature>
<dbReference type="eggNOG" id="arCOG01327">
    <property type="taxonomic scope" value="Archaea"/>
</dbReference>
<comment type="miscellaneous">
    <text evidence="3">Although this enzyme belongs to the family of MTA phosphorylases based on sequence homology, it lacks several conserved amino acids in the substrate binding pocket that confer specificity towards MTA.</text>
</comment>
<keyword evidence="3" id="KW-0660">Purine salvage</keyword>
<feature type="site" description="Important for substrate specificity" evidence="3">
    <location>
        <position position="215"/>
    </location>
</feature>
<dbReference type="PANTHER" id="PTHR42679">
    <property type="entry name" value="S-METHYL-5'-THIOADENOSINE PHOSPHORYLASE"/>
    <property type="match status" value="1"/>
</dbReference>
<comment type="similarity">
    <text evidence="3">Belongs to the PNP/MTAP phosphorylase family. MTAP subfamily.</text>
</comment>
<dbReference type="SUPFAM" id="SSF53167">
    <property type="entry name" value="Purine and uridine phosphorylases"/>
    <property type="match status" value="1"/>
</dbReference>
<feature type="site" description="Important for substrate specificity" evidence="3">
    <location>
        <position position="161"/>
    </location>
</feature>
<dbReference type="GO" id="GO:0019509">
    <property type="term" value="P:L-methionine salvage from methylthioadenosine"/>
    <property type="evidence" value="ECO:0007669"/>
    <property type="project" value="TreeGrafter"/>
</dbReference>
<dbReference type="InterPro" id="IPR010044">
    <property type="entry name" value="MTAP"/>
</dbReference>
<dbReference type="AlphaFoldDB" id="D3E0N2"/>
<dbReference type="UniPathway" id="UPA00606"/>
<dbReference type="NCBIfam" id="TIGR01694">
    <property type="entry name" value="MTAP"/>
    <property type="match status" value="1"/>
</dbReference>
<evidence type="ECO:0000259" key="4">
    <source>
        <dbReference type="Pfam" id="PF01048"/>
    </source>
</evidence>
<dbReference type="PATRIC" id="fig|634498.28.peg.429"/>
<accession>D3E0N2</accession>
<dbReference type="Proteomes" id="UP000008680">
    <property type="component" value="Chromosome"/>
</dbReference>
<dbReference type="RefSeq" id="WP_012955229.1">
    <property type="nucleotide sequence ID" value="NC_013790.1"/>
</dbReference>
<reference evidence="5 6" key="1">
    <citation type="journal article" date="2010" name="PLoS ONE">
        <title>The genome sequence of the rumen methanogen Methanobrevibacter ruminantium reveals new possibilities for controlling ruminant methane emissions.</title>
        <authorList>
            <person name="Leahy S.C."/>
            <person name="Kelly W.J."/>
            <person name="Altermann E."/>
            <person name="Ronimus R.S."/>
            <person name="Yeoman C.J."/>
            <person name="Pacheco D.M."/>
            <person name="Li D."/>
            <person name="Kong Z."/>
            <person name="McTavish S."/>
            <person name="Sang C."/>
            <person name="Lambie S.C."/>
            <person name="Janssen P.H."/>
            <person name="Dey D."/>
            <person name="Attwood G.T."/>
        </authorList>
    </citation>
    <scope>NUCLEOTIDE SEQUENCE [LARGE SCALE GENOMIC DNA]</scope>
    <source>
        <strain evidence="6">ATCC 35063 / DSM 1093 / JCM 13430 / OCM 146 / M1</strain>
    </source>
</reference>
<feature type="binding site" evidence="3">
    <location>
        <position position="179"/>
    </location>
    <ligand>
        <name>substrate</name>
    </ligand>
</feature>
<keyword evidence="6" id="KW-1185">Reference proteome</keyword>
<dbReference type="NCBIfam" id="NF006599">
    <property type="entry name" value="PRK09136.1"/>
    <property type="match status" value="1"/>
</dbReference>
<dbReference type="HOGENOM" id="CLU_054456_0_2_2"/>
<gene>
    <name evidence="5" type="primary">mtnP</name>
    <name evidence="5" type="ordered locus">mru_0427</name>
</gene>
<keyword evidence="1 3" id="KW-0328">Glycosyltransferase</keyword>
<dbReference type="EMBL" id="CP001719">
    <property type="protein sequence ID" value="ADC46278.1"/>
    <property type="molecule type" value="Genomic_DNA"/>
</dbReference>
<dbReference type="CDD" id="cd09010">
    <property type="entry name" value="MTAP_SsMTAPII_like_MTIP"/>
    <property type="match status" value="1"/>
</dbReference>
<proteinExistence type="inferred from homology"/>
<comment type="pathway">
    <text evidence="3">Purine metabolism; purine nucleoside salvage.</text>
</comment>
<comment type="catalytic activity">
    <reaction evidence="3">
        <text>a purine D-ribonucleoside + phosphate = a purine nucleobase + alpha-D-ribose 1-phosphate</text>
        <dbReference type="Rhea" id="RHEA:19805"/>
        <dbReference type="ChEBI" id="CHEBI:26386"/>
        <dbReference type="ChEBI" id="CHEBI:43474"/>
        <dbReference type="ChEBI" id="CHEBI:57720"/>
        <dbReference type="ChEBI" id="CHEBI:142355"/>
        <dbReference type="EC" id="2.4.2.1"/>
    </reaction>
</comment>
<comment type="function">
    <text evidence="3">Purine nucleoside phosphorylase involved in purine salvage.</text>
</comment>
<evidence type="ECO:0000256" key="2">
    <source>
        <dbReference type="ARBA" id="ARBA00022679"/>
    </source>
</evidence>